<feature type="region of interest" description="Disordered" evidence="1">
    <location>
        <begin position="120"/>
        <end position="158"/>
    </location>
</feature>
<gene>
    <name evidence="2" type="ORF">Pfra01_000513500</name>
</gene>
<reference evidence="2" key="1">
    <citation type="submission" date="2023-04" db="EMBL/GenBank/DDBJ databases">
        <title>Phytophthora fragariaefolia NBRC 109709.</title>
        <authorList>
            <person name="Ichikawa N."/>
            <person name="Sato H."/>
            <person name="Tonouchi N."/>
        </authorList>
    </citation>
    <scope>NUCLEOTIDE SEQUENCE</scope>
    <source>
        <strain evidence="2">NBRC 109709</strain>
    </source>
</reference>
<dbReference type="Proteomes" id="UP001165121">
    <property type="component" value="Unassembled WGS sequence"/>
</dbReference>
<evidence type="ECO:0000256" key="1">
    <source>
        <dbReference type="SAM" id="MobiDB-lite"/>
    </source>
</evidence>
<evidence type="ECO:0000313" key="3">
    <source>
        <dbReference type="Proteomes" id="UP001165121"/>
    </source>
</evidence>
<proteinExistence type="predicted"/>
<keyword evidence="3" id="KW-1185">Reference proteome</keyword>
<dbReference type="EMBL" id="BSXT01000411">
    <property type="protein sequence ID" value="GMF26742.1"/>
    <property type="molecule type" value="Genomic_DNA"/>
</dbReference>
<accession>A0A9W6X1E4</accession>
<evidence type="ECO:0000313" key="2">
    <source>
        <dbReference type="EMBL" id="GMF26742.1"/>
    </source>
</evidence>
<protein>
    <submittedName>
        <fullName evidence="2">Unnamed protein product</fullName>
    </submittedName>
</protein>
<dbReference type="AlphaFoldDB" id="A0A9W6X1E4"/>
<dbReference type="OrthoDB" id="128058at2759"/>
<organism evidence="2 3">
    <name type="scientific">Phytophthora fragariaefolia</name>
    <dbReference type="NCBI Taxonomy" id="1490495"/>
    <lineage>
        <taxon>Eukaryota</taxon>
        <taxon>Sar</taxon>
        <taxon>Stramenopiles</taxon>
        <taxon>Oomycota</taxon>
        <taxon>Peronosporomycetes</taxon>
        <taxon>Peronosporales</taxon>
        <taxon>Peronosporaceae</taxon>
        <taxon>Phytophthora</taxon>
    </lineage>
</organism>
<name>A0A9W6X1E4_9STRA</name>
<feature type="compositionally biased region" description="Polar residues" evidence="1">
    <location>
        <begin position="130"/>
        <end position="148"/>
    </location>
</feature>
<comment type="caution">
    <text evidence="2">The sequence shown here is derived from an EMBL/GenBank/DDBJ whole genome shotgun (WGS) entry which is preliminary data.</text>
</comment>
<sequence length="391" mass="42803">MKLKAPDADESGEAKAWTEDQLEKIFYQKELNAFLTEDSTMKVMKLKQVGELQGPVTSPVPSTYQMNGIRVLMRMLKEAGIVAGSFDANALFRLSLTTMEKSSTLLFKLLTPFVGVSSQSTLPDHAPSRATRNSHSGSSPLVSANGSADGSVVSELGPDLHSTDRMQTFFNAAMGWFLREQQTAGQSPLVPNPSKIHDAQDMDMESAGSHHGSPNEFGPDELSIDTPRCAALASAKASPGSAASAPSIPWVRMSAISELKEFSDKGNDEDRARGWVAKVKSAFIRDQASGSEKYIVFGGLLTGPARNWYQQLGRSTRSNWKELLNDFRVEYCVLGVYQPLPQHPTGGTYRRERNIGLAHQELIIAVDHVERTKDRAACHAVLQHILSGDRR</sequence>